<keyword evidence="3" id="KW-1185">Reference proteome</keyword>
<feature type="transmembrane region" description="Helical" evidence="1">
    <location>
        <begin position="297"/>
        <end position="319"/>
    </location>
</feature>
<evidence type="ECO:0000313" key="3">
    <source>
        <dbReference type="Proteomes" id="UP001157355"/>
    </source>
</evidence>
<sequence length="339" mass="33281">MENTAQTTNAAAPARLLEGSYVDWAAIFAGAVVAIAIGILLTGFGSALGLSTLSAEPGEGSAKFGLIISAVWIFLTIIAAYATGGYVAGRMRRRVDNAAAPEVAIHDAVNGVVVWAVGTLVGAVLLTNVVTGTLGAAGNVAAAAGSAAGTVVQATGTAVGGVAQGALAAAGAAVPDSVKADPMGYINDSLLRPQVVNPGSADTASVAAHSAAIMANVAATGAISDQDKAYLVSAVAAQTQLSAPEAAARVDETVAAAVKLREDTAAAIETAKVEAQKLADDAKATAIAAAETARKTAILSAFALAASSLLAAVAAYIGAVRGGRHRDEGKISGLFSYKG</sequence>
<dbReference type="RefSeq" id="WP_284323307.1">
    <property type="nucleotide sequence ID" value="NZ_BSPP01000001.1"/>
</dbReference>
<dbReference type="AlphaFoldDB" id="A0AA37X133"/>
<organism evidence="2 3">
    <name type="scientific">Cypionkella aquatica</name>
    <dbReference type="NCBI Taxonomy" id="1756042"/>
    <lineage>
        <taxon>Bacteria</taxon>
        <taxon>Pseudomonadati</taxon>
        <taxon>Pseudomonadota</taxon>
        <taxon>Alphaproteobacteria</taxon>
        <taxon>Rhodobacterales</taxon>
        <taxon>Paracoccaceae</taxon>
        <taxon>Cypionkella</taxon>
    </lineage>
</organism>
<feature type="transmembrane region" description="Helical" evidence="1">
    <location>
        <begin position="21"/>
        <end position="44"/>
    </location>
</feature>
<feature type="transmembrane region" description="Helical" evidence="1">
    <location>
        <begin position="64"/>
        <end position="84"/>
    </location>
</feature>
<keyword evidence="1" id="KW-1133">Transmembrane helix</keyword>
<evidence type="ECO:0008006" key="4">
    <source>
        <dbReference type="Google" id="ProtNLM"/>
    </source>
</evidence>
<comment type="caution">
    <text evidence="2">The sequence shown here is derived from an EMBL/GenBank/DDBJ whole genome shotgun (WGS) entry which is preliminary data.</text>
</comment>
<reference evidence="2 3" key="1">
    <citation type="journal article" date="2014" name="Int. J. Syst. Evol. Microbiol.">
        <title>Complete genome sequence of Corynebacterium casei LMG S-19264T (=DSM 44701T), isolated from a smear-ripened cheese.</title>
        <authorList>
            <consortium name="US DOE Joint Genome Institute (JGI-PGF)"/>
            <person name="Walter F."/>
            <person name="Albersmeier A."/>
            <person name="Kalinowski J."/>
            <person name="Ruckert C."/>
        </authorList>
    </citation>
    <scope>NUCLEOTIDE SEQUENCE [LARGE SCALE GENOMIC DNA]</scope>
    <source>
        <strain evidence="2 3">NBRC 111766</strain>
    </source>
</reference>
<accession>A0AA37X133</accession>
<dbReference type="EMBL" id="BSPP01000001">
    <property type="protein sequence ID" value="GLS85071.1"/>
    <property type="molecule type" value="Genomic_DNA"/>
</dbReference>
<keyword evidence="1" id="KW-0472">Membrane</keyword>
<name>A0AA37X133_9RHOB</name>
<keyword evidence="1" id="KW-0812">Transmembrane</keyword>
<gene>
    <name evidence="2" type="ORF">GCM10010873_00440</name>
</gene>
<protein>
    <recommendedName>
        <fullName evidence="4">PhnA-like protein</fullName>
    </recommendedName>
</protein>
<evidence type="ECO:0000256" key="1">
    <source>
        <dbReference type="SAM" id="Phobius"/>
    </source>
</evidence>
<dbReference type="Proteomes" id="UP001157355">
    <property type="component" value="Unassembled WGS sequence"/>
</dbReference>
<proteinExistence type="predicted"/>
<evidence type="ECO:0000313" key="2">
    <source>
        <dbReference type="EMBL" id="GLS85071.1"/>
    </source>
</evidence>